<evidence type="ECO:0000313" key="3">
    <source>
        <dbReference type="Proteomes" id="UP000014541"/>
    </source>
</evidence>
<protein>
    <recommendedName>
        <fullName evidence="1">HD-GYP domain-containing protein</fullName>
    </recommendedName>
</protein>
<dbReference type="InterPro" id="IPR037522">
    <property type="entry name" value="HD_GYP_dom"/>
</dbReference>
<comment type="caution">
    <text evidence="2">The sequence shown here is derived from an EMBL/GenBank/DDBJ whole genome shotgun (WGS) entry which is preliminary data.</text>
</comment>
<feature type="domain" description="HD-GYP" evidence="1">
    <location>
        <begin position="160"/>
        <end position="355"/>
    </location>
</feature>
<dbReference type="AlphaFoldDB" id="S3K4G1"/>
<dbReference type="Proteomes" id="UP000014541">
    <property type="component" value="Unassembled WGS sequence"/>
</dbReference>
<dbReference type="EMBL" id="ATFF01000002">
    <property type="protein sequence ID" value="EPF32425.1"/>
    <property type="molecule type" value="Genomic_DNA"/>
</dbReference>
<dbReference type="Gene3D" id="1.10.3210.10">
    <property type="entry name" value="Hypothetical protein af1432"/>
    <property type="match status" value="1"/>
</dbReference>
<dbReference type="OrthoDB" id="9781505at2"/>
<dbReference type="PANTHER" id="PTHR43155:SF2">
    <property type="entry name" value="CYCLIC DI-GMP PHOSPHODIESTERASE PA4108"/>
    <property type="match status" value="1"/>
</dbReference>
<proteinExistence type="predicted"/>
<dbReference type="PANTHER" id="PTHR43155">
    <property type="entry name" value="CYCLIC DI-GMP PHOSPHODIESTERASE PA4108-RELATED"/>
    <property type="match status" value="1"/>
</dbReference>
<dbReference type="RefSeq" id="WP_016524722.1">
    <property type="nucleotide sequence ID" value="NZ_KE332518.1"/>
</dbReference>
<dbReference type="PROSITE" id="PS51832">
    <property type="entry name" value="HD_GYP"/>
    <property type="match status" value="1"/>
</dbReference>
<dbReference type="SUPFAM" id="SSF109604">
    <property type="entry name" value="HD-domain/PDEase-like"/>
    <property type="match status" value="1"/>
</dbReference>
<reference evidence="2 3" key="1">
    <citation type="submission" date="2013-04" db="EMBL/GenBank/DDBJ databases">
        <title>The Genome Sequence of Treponema maltophilum ATCC 51939.</title>
        <authorList>
            <consortium name="The Broad Institute Genomics Platform"/>
            <person name="Earl A."/>
            <person name="Ward D."/>
            <person name="Feldgarden M."/>
            <person name="Gevers D."/>
            <person name="Leonetti C."/>
            <person name="Blanton J.M."/>
            <person name="Dewhirst F.E."/>
            <person name="Izard J."/>
            <person name="Walker B."/>
            <person name="Young S."/>
            <person name="Zeng Q."/>
            <person name="Gargeya S."/>
            <person name="Fitzgerald M."/>
            <person name="Haas B."/>
            <person name="Abouelleil A."/>
            <person name="Allen A.W."/>
            <person name="Alvarado L."/>
            <person name="Arachchi H.M."/>
            <person name="Berlin A.M."/>
            <person name="Chapman S.B."/>
            <person name="Gainer-Dewar J."/>
            <person name="Goldberg J."/>
            <person name="Griggs A."/>
            <person name="Gujja S."/>
            <person name="Hansen M."/>
            <person name="Howarth C."/>
            <person name="Imamovic A."/>
            <person name="Ireland A."/>
            <person name="Larimer J."/>
            <person name="McCowan C."/>
            <person name="Murphy C."/>
            <person name="Pearson M."/>
            <person name="Poon T.W."/>
            <person name="Priest M."/>
            <person name="Roberts A."/>
            <person name="Saif S."/>
            <person name="Shea T."/>
            <person name="Sisk P."/>
            <person name="Sykes S."/>
            <person name="Wortman J."/>
            <person name="Nusbaum C."/>
            <person name="Birren B."/>
        </authorList>
    </citation>
    <scope>NUCLEOTIDE SEQUENCE [LARGE SCALE GENOMIC DNA]</scope>
    <source>
        <strain evidence="2 3">ATCC 51939</strain>
    </source>
</reference>
<dbReference type="PATRIC" id="fig|1125699.3.peg.429"/>
<keyword evidence="3" id="KW-1185">Reference proteome</keyword>
<accession>S3K4G1</accession>
<dbReference type="Pfam" id="PF13487">
    <property type="entry name" value="HD_5"/>
    <property type="match status" value="1"/>
</dbReference>
<evidence type="ECO:0000259" key="1">
    <source>
        <dbReference type="PROSITE" id="PS51832"/>
    </source>
</evidence>
<dbReference type="HOGENOM" id="CLU_000445_92_1_12"/>
<dbReference type="eggNOG" id="COG2206">
    <property type="taxonomic scope" value="Bacteria"/>
</dbReference>
<organism evidence="2 3">
    <name type="scientific">Treponema maltophilum ATCC 51939</name>
    <dbReference type="NCBI Taxonomy" id="1125699"/>
    <lineage>
        <taxon>Bacteria</taxon>
        <taxon>Pseudomonadati</taxon>
        <taxon>Spirochaetota</taxon>
        <taxon>Spirochaetia</taxon>
        <taxon>Spirochaetales</taxon>
        <taxon>Treponemataceae</taxon>
        <taxon>Treponema</taxon>
    </lineage>
</organism>
<gene>
    <name evidence="2" type="ORF">HMPREF9194_00423</name>
</gene>
<name>S3K4G1_TREMA</name>
<dbReference type="CDD" id="cd00077">
    <property type="entry name" value="HDc"/>
    <property type="match status" value="1"/>
</dbReference>
<evidence type="ECO:0000313" key="2">
    <source>
        <dbReference type="EMBL" id="EPF32425.1"/>
    </source>
</evidence>
<dbReference type="InterPro" id="IPR003607">
    <property type="entry name" value="HD/PDEase_dom"/>
</dbReference>
<sequence length="421" mass="47084">MNSFNISDLKEGIYFSSDVMLDKNFILMNSMTPLTGPLIKALIDWNFKQIFSTGNITVQETADGKVTDTLSLAGTSNWSEEIKAETQTPVLTKDIQSIIESVAKEKENTSEMEAERLRLVEKVYAQYIDYIHAVYTRFATHKELDLKAISKNMQDMCVFIKENDRYILRIIQTVPSRDKNFIVMHSLRSTVIAIAIGLQLKLSLSKLTDLGISCMLHEIGLLRLSPRLYLTEKPLTISEKKALLSHPIVAYNILKNYNFSLSVCLGALEHHERENGSGYPQKEDGSKISLYAKIIAVACFYESMTSGRQYREAQNGNAAMVELLKNSGTQYDEAVIKALLYSLSLFPLGTYVYLSDGKIGVSVDVNPLDPKNPVIELINETDENGNPKTVQPGGRDLSITRALTESELNDLLKSMAKEKSA</sequence>
<dbReference type="STRING" id="1125699.HMPREF9194_00423"/>